<name>A0ABP4H8T6_9ACTN</name>
<keyword evidence="2" id="KW-0547">Nucleotide-binding</keyword>
<keyword evidence="3" id="KW-1185">Reference proteome</keyword>
<comment type="caution">
    <text evidence="2">The sequence shown here is derived from an EMBL/GenBank/DDBJ whole genome shotgun (WGS) entry which is preliminary data.</text>
</comment>
<dbReference type="Proteomes" id="UP001500037">
    <property type="component" value="Unassembled WGS sequence"/>
</dbReference>
<evidence type="ECO:0000313" key="2">
    <source>
        <dbReference type="EMBL" id="GAA1253796.1"/>
    </source>
</evidence>
<evidence type="ECO:0000256" key="1">
    <source>
        <dbReference type="SAM" id="MobiDB-lite"/>
    </source>
</evidence>
<protein>
    <submittedName>
        <fullName evidence="2">ATP-binding protein</fullName>
    </submittedName>
</protein>
<dbReference type="Gene3D" id="3.40.50.300">
    <property type="entry name" value="P-loop containing nucleotide triphosphate hydrolases"/>
    <property type="match status" value="1"/>
</dbReference>
<dbReference type="SUPFAM" id="SSF52540">
    <property type="entry name" value="P-loop containing nucleoside triphosphate hydrolases"/>
    <property type="match status" value="1"/>
</dbReference>
<dbReference type="EMBL" id="BAAALF010000106">
    <property type="protein sequence ID" value="GAA1253796.1"/>
    <property type="molecule type" value="Genomic_DNA"/>
</dbReference>
<gene>
    <name evidence="2" type="ORF">GCM10009665_50600</name>
</gene>
<keyword evidence="2" id="KW-0067">ATP-binding</keyword>
<dbReference type="InterPro" id="IPR027417">
    <property type="entry name" value="P-loop_NTPase"/>
</dbReference>
<dbReference type="GO" id="GO:0005524">
    <property type="term" value="F:ATP binding"/>
    <property type="evidence" value="ECO:0007669"/>
    <property type="project" value="UniProtKB-KW"/>
</dbReference>
<feature type="region of interest" description="Disordered" evidence="1">
    <location>
        <begin position="558"/>
        <end position="578"/>
    </location>
</feature>
<proteinExistence type="predicted"/>
<sequence>MADRLAQGRERGFVGRRAEGERFAALLASGAGAVVHVHGPGGIGKSALVHWLAAQGVAAGRTLLRPDAEELARDLADGEFAARLAGARAVLLVLDPADAIVDDPGGLDERLLHLLPADALVLLATRQAPPLAWRTDPAWHGLLHPMALGPLDPADSRELLRRRGVPGPERDRAVRATHGHPLALALAADLWRQTGTGLRRLGDAPSVVEALLEHLLEAVPSALHRAALEASAQVLVTTEPLLAALLEVPDAGDVFDWLQGLSAVHRGTRGLYPHDLVRRALDARLRWRAPERRAALTRRAVAYYQRFFDAGDHARQRTVLTDFAFLHRDSPAVATVLTPVLDSVRDAAPPLLERLTIVPAAPGDLPALRAMTEAHEGRDSAELLAAWDGHPAATTSVVREPGGPPKGFSTVVVLGREPDPTGPTGSASPAAPADPAVEAARGWLLDRDGGDLRAGEHALLVRHWMSREQYQDVSAVQLLITLRLTHGYLTRRPPALTLLPFAEPERWQLSCAYVDFTRAPGADFTVGGHRYGVFAHDWRRTPPLAWLDLLCGRQAGDDPRALPAAPAPPHSGTPDREPFARAEFGHELFGHEPFTHPEFSREEFAAGVRQAVRGLGRADGLHGADLLRARLVTSAPDGRTDATRVLREALLEAAAALEASPLDRRAFRALHHTYLQPAPSQQRAADLLDLPMTTYRRHLAKGLARLTELLWLRETDLRAGRAGRPGG</sequence>
<reference evidence="3" key="1">
    <citation type="journal article" date="2019" name="Int. J. Syst. Evol. Microbiol.">
        <title>The Global Catalogue of Microorganisms (GCM) 10K type strain sequencing project: providing services to taxonomists for standard genome sequencing and annotation.</title>
        <authorList>
            <consortium name="The Broad Institute Genomics Platform"/>
            <consortium name="The Broad Institute Genome Sequencing Center for Infectious Disease"/>
            <person name="Wu L."/>
            <person name="Ma J."/>
        </authorList>
    </citation>
    <scope>NUCLEOTIDE SEQUENCE [LARGE SCALE GENOMIC DNA]</scope>
    <source>
        <strain evidence="3">JCM 13004</strain>
    </source>
</reference>
<accession>A0ABP4H8T6</accession>
<organism evidence="2 3">
    <name type="scientific">Kitasatospora nipponensis</name>
    <dbReference type="NCBI Taxonomy" id="258049"/>
    <lineage>
        <taxon>Bacteria</taxon>
        <taxon>Bacillati</taxon>
        <taxon>Actinomycetota</taxon>
        <taxon>Actinomycetes</taxon>
        <taxon>Kitasatosporales</taxon>
        <taxon>Streptomycetaceae</taxon>
        <taxon>Kitasatospora</taxon>
    </lineage>
</organism>
<evidence type="ECO:0000313" key="3">
    <source>
        <dbReference type="Proteomes" id="UP001500037"/>
    </source>
</evidence>